<dbReference type="OrthoDB" id="4420183at2"/>
<reference evidence="1 2" key="1">
    <citation type="submission" date="2014-08" db="EMBL/GenBank/DDBJ databases">
        <title>Complete genome sequence of Corynebacterium frankenforstense ST18(T) (=DSM 45800(T)), isolated from raw cow milk.</title>
        <authorList>
            <person name="Ruckert C."/>
            <person name="Albersmeier A."/>
            <person name="Winkler A."/>
            <person name="Lipski A."/>
            <person name="Kalinowski J."/>
        </authorList>
    </citation>
    <scope>NUCLEOTIDE SEQUENCE [LARGE SCALE GENOMIC DNA]</scope>
    <source>
        <strain evidence="1 2">ST18</strain>
    </source>
</reference>
<name>A0A1L7CS50_9CORY</name>
<dbReference type="KEGG" id="cfk:CFRA_04780"/>
<sequence>MSDDLKSIGLDFDRWQDAVEAAIGTDRLAVTGAVRGGQLIQYSDPSGAQINILAVEPYSTWAGFDAQSQTTGTLDMVNDVLALVDVTDPAGQELGTITANLSQGPLFYEVGPQPEQPLGITALALDAKVYPSDVEYEKATGEVFGVVYSEGAQLVASGSGAAVPDAGAQFSARVITAERRTSDLTGQAFIHATVEGPFPFDVCLPDAADVPQPGAVIAGTALMAASVLVTGGGCGGSGGCGCGAGGCGCGGH</sequence>
<proteinExistence type="predicted"/>
<gene>
    <name evidence="1" type="ORF">CFRA_04780</name>
</gene>
<dbReference type="EMBL" id="CP009247">
    <property type="protein sequence ID" value="APT88684.1"/>
    <property type="molecule type" value="Genomic_DNA"/>
</dbReference>
<dbReference type="STRING" id="1437875.CFRA_04780"/>
<organism evidence="1 2">
    <name type="scientific">Corynebacterium frankenforstense DSM 45800</name>
    <dbReference type="NCBI Taxonomy" id="1437875"/>
    <lineage>
        <taxon>Bacteria</taxon>
        <taxon>Bacillati</taxon>
        <taxon>Actinomycetota</taxon>
        <taxon>Actinomycetes</taxon>
        <taxon>Mycobacteriales</taxon>
        <taxon>Corynebacteriaceae</taxon>
        <taxon>Corynebacterium</taxon>
    </lineage>
</organism>
<evidence type="ECO:0000313" key="1">
    <source>
        <dbReference type="EMBL" id="APT88684.1"/>
    </source>
</evidence>
<protein>
    <submittedName>
        <fullName evidence="1">Uncharacterized protein</fullName>
    </submittedName>
</protein>
<accession>A0A1L7CS50</accession>
<keyword evidence="2" id="KW-1185">Reference proteome</keyword>
<dbReference type="Proteomes" id="UP000185434">
    <property type="component" value="Chromosome"/>
</dbReference>
<dbReference type="RefSeq" id="WP_075663667.1">
    <property type="nucleotide sequence ID" value="NZ_CP009247.1"/>
</dbReference>
<evidence type="ECO:0000313" key="2">
    <source>
        <dbReference type="Proteomes" id="UP000185434"/>
    </source>
</evidence>
<dbReference type="AlphaFoldDB" id="A0A1L7CS50"/>